<evidence type="ECO:0000256" key="1">
    <source>
        <dbReference type="ARBA" id="ARBA00004123"/>
    </source>
</evidence>
<dbReference type="PANTHER" id="PTHR31744">
    <property type="entry name" value="PROTEIN CUP-SHAPED COTYLEDON 2-RELATED"/>
    <property type="match status" value="1"/>
</dbReference>
<evidence type="ECO:0000256" key="7">
    <source>
        <dbReference type="ARBA" id="ARBA00023136"/>
    </source>
</evidence>
<dbReference type="GO" id="GO:0005634">
    <property type="term" value="C:nucleus"/>
    <property type="evidence" value="ECO:0007669"/>
    <property type="project" value="UniProtKB-SubCell"/>
</dbReference>
<feature type="domain" description="NAC" evidence="13">
    <location>
        <begin position="5"/>
        <end position="153"/>
    </location>
</feature>
<dbReference type="InterPro" id="IPR036093">
    <property type="entry name" value="NAC_dom_sf"/>
</dbReference>
<keyword evidence="7 12" id="KW-0472">Membrane</keyword>
<dbReference type="InterPro" id="IPR003441">
    <property type="entry name" value="NAC-dom"/>
</dbReference>
<reference evidence="14 15" key="1">
    <citation type="journal article" date="2022" name="Cell">
        <title>Repeat-based holocentromeres influence genome architecture and karyotype evolution.</title>
        <authorList>
            <person name="Hofstatter P.G."/>
            <person name="Thangavel G."/>
            <person name="Lux T."/>
            <person name="Neumann P."/>
            <person name="Vondrak T."/>
            <person name="Novak P."/>
            <person name="Zhang M."/>
            <person name="Costa L."/>
            <person name="Castellani M."/>
            <person name="Scott A."/>
            <person name="Toegelov H."/>
            <person name="Fuchs J."/>
            <person name="Mata-Sucre Y."/>
            <person name="Dias Y."/>
            <person name="Vanzela A.L.L."/>
            <person name="Huettel B."/>
            <person name="Almeida C.C.S."/>
            <person name="Simkova H."/>
            <person name="Souza G."/>
            <person name="Pedrosa-Harand A."/>
            <person name="Macas J."/>
            <person name="Mayer K.F.X."/>
            <person name="Houben A."/>
            <person name="Marques A."/>
        </authorList>
    </citation>
    <scope>NUCLEOTIDE SEQUENCE [LARGE SCALE GENOMIC DNA]</scope>
    <source>
        <strain evidence="14">RhyTen1mFocal</strain>
    </source>
</reference>
<keyword evidence="9" id="KW-0804">Transcription</keyword>
<keyword evidence="15" id="KW-1185">Reference proteome</keyword>
<feature type="transmembrane region" description="Helical" evidence="12">
    <location>
        <begin position="565"/>
        <end position="588"/>
    </location>
</feature>
<name>A0AAD6EPM8_9POAL</name>
<dbReference type="AlphaFoldDB" id="A0AAD6EPM8"/>
<sequence>MGGRWPPGFRFSPTDEELVFYYLKRKVSGRRLPLPMIADVDVYKSEPWDLPDKSMLKSGDKQWFFFSPRDRKYPNGARSNRSTGNGYWKATGKDRTISHNSKAVGNKKTLVYYHGRAPKGDRTDWVMYEYTFEDQSLVNCANDSYALYKVFKKSGAGPKNGEQYGAPFREEEWEEEADDIAAPRENIVQSSDRAVNGSSAGPSHEDSNNLPLDDLESLLLQITNEKDIQQVSEIDVAVNGRVNQSIPPSAEVVSFSQGSTWSGFEQLEMNSQFECGFSNVGAGSNFEQSDFTQIQPAENSEVSVFTEADSRVHNGVPSCVDINASHFSQERAWSGNINAVAAQPPSTTINGEEEFLEINDFPELESIMQSMNEVIPNNGNVDAPGAADGVFDMTYFDAPQMLAELQQQQQPLHDGVIPELSIEDYFDASMLNQDFDPSNELWTTLGHDANMSSMAHASQAIRATPLSGHIRAGSDPNMQPQTSHSGGVPETWFGSTFASFLDSVPNSPAFASEGGALITKAFQRVSSFKREQTGTQQCAVQVQQTTSVVVQQRRRVGVNGSNSRGFMFVSFLVALVAFIWIFIIGTALKVFKGLWGRFASSP</sequence>
<accession>A0AAD6EPM8</accession>
<feature type="region of interest" description="Disordered" evidence="11">
    <location>
        <begin position="183"/>
        <end position="211"/>
    </location>
</feature>
<feature type="compositionally biased region" description="Polar residues" evidence="11">
    <location>
        <begin position="187"/>
        <end position="201"/>
    </location>
</feature>
<dbReference type="SUPFAM" id="SSF101941">
    <property type="entry name" value="NAC domain"/>
    <property type="match status" value="1"/>
</dbReference>
<evidence type="ECO:0000313" key="15">
    <source>
        <dbReference type="Proteomes" id="UP001210211"/>
    </source>
</evidence>
<evidence type="ECO:0000256" key="4">
    <source>
        <dbReference type="ARBA" id="ARBA00022989"/>
    </source>
</evidence>
<evidence type="ECO:0000256" key="2">
    <source>
        <dbReference type="ARBA" id="ARBA00004167"/>
    </source>
</evidence>
<dbReference type="Gene3D" id="2.170.150.80">
    <property type="entry name" value="NAC domain"/>
    <property type="match status" value="1"/>
</dbReference>
<protein>
    <recommendedName>
        <fullName evidence="13">NAC domain-containing protein</fullName>
    </recommendedName>
</protein>
<proteinExistence type="predicted"/>
<comment type="caution">
    <text evidence="14">The sequence shown here is derived from an EMBL/GenBank/DDBJ whole genome shotgun (WGS) entry which is preliminary data.</text>
</comment>
<keyword evidence="4 12" id="KW-1133">Transmembrane helix</keyword>
<comment type="subcellular location">
    <subcellularLocation>
        <location evidence="2">Membrane</location>
        <topology evidence="2">Single-pass membrane protein</topology>
    </subcellularLocation>
    <subcellularLocation>
        <location evidence="1">Nucleus</location>
    </subcellularLocation>
</comment>
<organism evidence="14 15">
    <name type="scientific">Rhynchospora tenuis</name>
    <dbReference type="NCBI Taxonomy" id="198213"/>
    <lineage>
        <taxon>Eukaryota</taxon>
        <taxon>Viridiplantae</taxon>
        <taxon>Streptophyta</taxon>
        <taxon>Embryophyta</taxon>
        <taxon>Tracheophyta</taxon>
        <taxon>Spermatophyta</taxon>
        <taxon>Magnoliopsida</taxon>
        <taxon>Liliopsida</taxon>
        <taxon>Poales</taxon>
        <taxon>Cyperaceae</taxon>
        <taxon>Cyperoideae</taxon>
        <taxon>Rhynchosporeae</taxon>
        <taxon>Rhynchospora</taxon>
    </lineage>
</organism>
<evidence type="ECO:0000256" key="6">
    <source>
        <dbReference type="ARBA" id="ARBA00023125"/>
    </source>
</evidence>
<evidence type="ECO:0000256" key="10">
    <source>
        <dbReference type="ARBA" id="ARBA00023242"/>
    </source>
</evidence>
<dbReference type="GO" id="GO:0000976">
    <property type="term" value="F:transcription cis-regulatory region binding"/>
    <property type="evidence" value="ECO:0007669"/>
    <property type="project" value="UniProtKB-ARBA"/>
</dbReference>
<evidence type="ECO:0000256" key="3">
    <source>
        <dbReference type="ARBA" id="ARBA00022692"/>
    </source>
</evidence>
<keyword evidence="6" id="KW-0238">DNA-binding</keyword>
<gene>
    <name evidence="14" type="ORF">LUZ61_000227</name>
</gene>
<evidence type="ECO:0000256" key="8">
    <source>
        <dbReference type="ARBA" id="ARBA00023159"/>
    </source>
</evidence>
<evidence type="ECO:0000256" key="5">
    <source>
        <dbReference type="ARBA" id="ARBA00023015"/>
    </source>
</evidence>
<evidence type="ECO:0000256" key="9">
    <source>
        <dbReference type="ARBA" id="ARBA00023163"/>
    </source>
</evidence>
<dbReference type="FunFam" id="2.170.150.80:FF:000002">
    <property type="entry name" value="Nac domain-containing protein 86"/>
    <property type="match status" value="1"/>
</dbReference>
<keyword evidence="10" id="KW-0539">Nucleus</keyword>
<evidence type="ECO:0000256" key="11">
    <source>
        <dbReference type="SAM" id="MobiDB-lite"/>
    </source>
</evidence>
<dbReference type="Proteomes" id="UP001210211">
    <property type="component" value="Unassembled WGS sequence"/>
</dbReference>
<dbReference type="GO" id="GO:0006355">
    <property type="term" value="P:regulation of DNA-templated transcription"/>
    <property type="evidence" value="ECO:0007669"/>
    <property type="project" value="InterPro"/>
</dbReference>
<dbReference type="PROSITE" id="PS51005">
    <property type="entry name" value="NAC"/>
    <property type="match status" value="1"/>
</dbReference>
<dbReference type="PANTHER" id="PTHR31744:SF216">
    <property type="entry name" value="NAC TRANSCRIPTION FACTOR"/>
    <property type="match status" value="1"/>
</dbReference>
<evidence type="ECO:0000256" key="12">
    <source>
        <dbReference type="SAM" id="Phobius"/>
    </source>
</evidence>
<evidence type="ECO:0000259" key="13">
    <source>
        <dbReference type="PROSITE" id="PS51005"/>
    </source>
</evidence>
<keyword evidence="8" id="KW-0010">Activator</keyword>
<keyword evidence="3 12" id="KW-0812">Transmembrane</keyword>
<dbReference type="EMBL" id="JAMRDG010000001">
    <property type="protein sequence ID" value="KAJ3696522.1"/>
    <property type="molecule type" value="Genomic_DNA"/>
</dbReference>
<keyword evidence="5" id="KW-0805">Transcription regulation</keyword>
<evidence type="ECO:0000313" key="14">
    <source>
        <dbReference type="EMBL" id="KAJ3696522.1"/>
    </source>
</evidence>
<dbReference type="Pfam" id="PF02365">
    <property type="entry name" value="NAM"/>
    <property type="match status" value="1"/>
</dbReference>
<dbReference type="GO" id="GO:0016020">
    <property type="term" value="C:membrane"/>
    <property type="evidence" value="ECO:0007669"/>
    <property type="project" value="UniProtKB-SubCell"/>
</dbReference>